<keyword evidence="4 7" id="KW-0067">ATP-binding</keyword>
<evidence type="ECO:0000256" key="4">
    <source>
        <dbReference type="ARBA" id="ARBA00022840"/>
    </source>
</evidence>
<dbReference type="AlphaFoldDB" id="A0A1M7UDW4"/>
<evidence type="ECO:0000313" key="8">
    <source>
        <dbReference type="Proteomes" id="UP000184096"/>
    </source>
</evidence>
<dbReference type="PROSITE" id="PS50893">
    <property type="entry name" value="ABC_TRANSPORTER_2"/>
    <property type="match status" value="1"/>
</dbReference>
<dbReference type="Pfam" id="PF00005">
    <property type="entry name" value="ABC_tran"/>
    <property type="match status" value="1"/>
</dbReference>
<dbReference type="PROSITE" id="PS00211">
    <property type="entry name" value="ABC_TRANSPORTER_1"/>
    <property type="match status" value="1"/>
</dbReference>
<dbReference type="EMBL" id="LT670849">
    <property type="protein sequence ID" value="SHN81213.1"/>
    <property type="molecule type" value="Genomic_DNA"/>
</dbReference>
<dbReference type="SUPFAM" id="SSF52540">
    <property type="entry name" value="P-loop containing nucleoside triphosphate hydrolases"/>
    <property type="match status" value="1"/>
</dbReference>
<sequence>MTTAVPALKVEHVAIHFGGLVALSDLNFTVDEGEIVSLIGPNGAGKTTAFNIVTGFLAPTHGSVSYRGTPLDGLKPHQIADIGLVRTFQRTSVFPNDTIYDNLLIGLHRQSRVHLPEALLGLPRARLTERKVRERAHELAEWVGLGRRIHDLAGSLSYGEQRLVGVALALAAGPSMLLLDEPVSGMNASETHTFVELIRNIRSRGVTILLVEHDMPMVMSVSDRIVVLNYGRIIAEGPPDTIRNDPAVIEAYLGKAAVHA</sequence>
<name>A0A1M7UDW4_9BRAD</name>
<evidence type="ECO:0000313" key="7">
    <source>
        <dbReference type="EMBL" id="SHN81213.1"/>
    </source>
</evidence>
<evidence type="ECO:0000256" key="1">
    <source>
        <dbReference type="ARBA" id="ARBA00005417"/>
    </source>
</evidence>
<dbReference type="RefSeq" id="WP_072821360.1">
    <property type="nucleotide sequence ID" value="NZ_LT670849.1"/>
</dbReference>
<evidence type="ECO:0000256" key="5">
    <source>
        <dbReference type="ARBA" id="ARBA00024722"/>
    </source>
</evidence>
<protein>
    <submittedName>
        <fullName evidence="7">Amino acid/amide ABC transporter ATP-binding protein 1, HAAT family</fullName>
    </submittedName>
</protein>
<comment type="function">
    <text evidence="5">Involved in beta-(1--&gt;2)glucan export. Transmembrane domains (TMD) form a pore in the inner membrane and the ATP-binding domain (NBD) is responsible for energy generation.</text>
</comment>
<dbReference type="InterPro" id="IPR017871">
    <property type="entry name" value="ABC_transporter-like_CS"/>
</dbReference>
<keyword evidence="3" id="KW-0547">Nucleotide-binding</keyword>
<organism evidence="7 8">
    <name type="scientific">Bradyrhizobium erythrophlei</name>
    <dbReference type="NCBI Taxonomy" id="1437360"/>
    <lineage>
        <taxon>Bacteria</taxon>
        <taxon>Pseudomonadati</taxon>
        <taxon>Pseudomonadota</taxon>
        <taxon>Alphaproteobacteria</taxon>
        <taxon>Hyphomicrobiales</taxon>
        <taxon>Nitrobacteraceae</taxon>
        <taxon>Bradyrhizobium</taxon>
    </lineage>
</organism>
<dbReference type="FunFam" id="3.40.50.300:FF:000421">
    <property type="entry name" value="Branched-chain amino acid ABC transporter ATP-binding protein"/>
    <property type="match status" value="1"/>
</dbReference>
<accession>A0A1M7UDW4</accession>
<gene>
    <name evidence="7" type="ORF">SAMN05444170_4654</name>
</gene>
<dbReference type="Proteomes" id="UP000184096">
    <property type="component" value="Chromosome I"/>
</dbReference>
<dbReference type="PANTHER" id="PTHR45772:SF4">
    <property type="entry name" value="ABC TRANSPORTER ATP-BINDING PROTEIN"/>
    <property type="match status" value="1"/>
</dbReference>
<dbReference type="InterPro" id="IPR032823">
    <property type="entry name" value="BCA_ABC_TP_C"/>
</dbReference>
<dbReference type="SMART" id="SM00382">
    <property type="entry name" value="AAA"/>
    <property type="match status" value="1"/>
</dbReference>
<dbReference type="InterPro" id="IPR003593">
    <property type="entry name" value="AAA+_ATPase"/>
</dbReference>
<dbReference type="GO" id="GO:0016887">
    <property type="term" value="F:ATP hydrolysis activity"/>
    <property type="evidence" value="ECO:0007669"/>
    <property type="project" value="InterPro"/>
</dbReference>
<feature type="domain" description="ABC transporter" evidence="6">
    <location>
        <begin position="8"/>
        <end position="255"/>
    </location>
</feature>
<keyword evidence="8" id="KW-1185">Reference proteome</keyword>
<dbReference type="InterPro" id="IPR003439">
    <property type="entry name" value="ABC_transporter-like_ATP-bd"/>
</dbReference>
<dbReference type="OrthoDB" id="9779872at2"/>
<dbReference type="GO" id="GO:0005886">
    <property type="term" value="C:plasma membrane"/>
    <property type="evidence" value="ECO:0007669"/>
    <property type="project" value="TreeGrafter"/>
</dbReference>
<dbReference type="CDD" id="cd03219">
    <property type="entry name" value="ABC_Mj1267_LivG_branched"/>
    <property type="match status" value="1"/>
</dbReference>
<dbReference type="PANTHER" id="PTHR45772">
    <property type="entry name" value="CONSERVED COMPONENT OF ABC TRANSPORTER FOR NATURAL AMINO ACIDS-RELATED"/>
    <property type="match status" value="1"/>
</dbReference>
<dbReference type="InterPro" id="IPR027417">
    <property type="entry name" value="P-loop_NTPase"/>
</dbReference>
<reference evidence="8" key="1">
    <citation type="submission" date="2016-11" db="EMBL/GenBank/DDBJ databases">
        <authorList>
            <person name="Varghese N."/>
            <person name="Submissions S."/>
        </authorList>
    </citation>
    <scope>NUCLEOTIDE SEQUENCE [LARGE SCALE GENOMIC DNA]</scope>
    <source>
        <strain evidence="8">GAS401</strain>
    </source>
</reference>
<dbReference type="Pfam" id="PF12399">
    <property type="entry name" value="BCA_ABC_TP_C"/>
    <property type="match status" value="1"/>
</dbReference>
<evidence type="ECO:0000256" key="3">
    <source>
        <dbReference type="ARBA" id="ARBA00022741"/>
    </source>
</evidence>
<dbReference type="GO" id="GO:0005524">
    <property type="term" value="F:ATP binding"/>
    <property type="evidence" value="ECO:0007669"/>
    <property type="project" value="UniProtKB-KW"/>
</dbReference>
<comment type="similarity">
    <text evidence="1">Belongs to the ABC transporter superfamily.</text>
</comment>
<dbReference type="Gene3D" id="3.40.50.300">
    <property type="entry name" value="P-loop containing nucleotide triphosphate hydrolases"/>
    <property type="match status" value="1"/>
</dbReference>
<keyword evidence="2" id="KW-0813">Transport</keyword>
<proteinExistence type="inferred from homology"/>
<dbReference type="InterPro" id="IPR051120">
    <property type="entry name" value="ABC_AA/LPS_Transport"/>
</dbReference>
<evidence type="ECO:0000259" key="6">
    <source>
        <dbReference type="PROSITE" id="PS50893"/>
    </source>
</evidence>
<evidence type="ECO:0000256" key="2">
    <source>
        <dbReference type="ARBA" id="ARBA00022448"/>
    </source>
</evidence>